<protein>
    <recommendedName>
        <fullName evidence="4">Ubiquitin-like domain-containing protein</fullName>
    </recommendedName>
</protein>
<accession>A0A0D0ACP4</accession>
<evidence type="ECO:0000313" key="2">
    <source>
        <dbReference type="EMBL" id="KIK35889.1"/>
    </source>
</evidence>
<reference evidence="3" key="2">
    <citation type="submission" date="2015-01" db="EMBL/GenBank/DDBJ databases">
        <title>Evolutionary Origins and Diversification of the Mycorrhizal Mutualists.</title>
        <authorList>
            <consortium name="DOE Joint Genome Institute"/>
            <consortium name="Mycorrhizal Genomics Consortium"/>
            <person name="Kohler A."/>
            <person name="Kuo A."/>
            <person name="Nagy L.G."/>
            <person name="Floudas D."/>
            <person name="Copeland A."/>
            <person name="Barry K.W."/>
            <person name="Cichocki N."/>
            <person name="Veneault-Fourrey C."/>
            <person name="LaButti K."/>
            <person name="Lindquist E.A."/>
            <person name="Lipzen A."/>
            <person name="Lundell T."/>
            <person name="Morin E."/>
            <person name="Murat C."/>
            <person name="Riley R."/>
            <person name="Ohm R."/>
            <person name="Sun H."/>
            <person name="Tunlid A."/>
            <person name="Henrissat B."/>
            <person name="Grigoriev I.V."/>
            <person name="Hibbett D.S."/>
            <person name="Martin F."/>
        </authorList>
    </citation>
    <scope>NUCLEOTIDE SEQUENCE [LARGE SCALE GENOMIC DNA]</scope>
    <source>
        <strain evidence="3">UH-Slu-Lm8-n1</strain>
    </source>
</reference>
<dbReference type="EMBL" id="KN835580">
    <property type="protein sequence ID" value="KIK35889.1"/>
    <property type="molecule type" value="Genomic_DNA"/>
</dbReference>
<dbReference type="SUPFAM" id="SSF54236">
    <property type="entry name" value="Ubiquitin-like"/>
    <property type="match status" value="1"/>
</dbReference>
<organism evidence="2 3">
    <name type="scientific">Suillus luteus UH-Slu-Lm8-n1</name>
    <dbReference type="NCBI Taxonomy" id="930992"/>
    <lineage>
        <taxon>Eukaryota</taxon>
        <taxon>Fungi</taxon>
        <taxon>Dikarya</taxon>
        <taxon>Basidiomycota</taxon>
        <taxon>Agaricomycotina</taxon>
        <taxon>Agaricomycetes</taxon>
        <taxon>Agaricomycetidae</taxon>
        <taxon>Boletales</taxon>
        <taxon>Suillineae</taxon>
        <taxon>Suillaceae</taxon>
        <taxon>Suillus</taxon>
    </lineage>
</organism>
<dbReference type="AlphaFoldDB" id="A0A0D0ACP4"/>
<name>A0A0D0ACP4_9AGAM</name>
<dbReference type="OrthoDB" id="428577at2759"/>
<reference evidence="2 3" key="1">
    <citation type="submission" date="2014-04" db="EMBL/GenBank/DDBJ databases">
        <authorList>
            <consortium name="DOE Joint Genome Institute"/>
            <person name="Kuo A."/>
            <person name="Ruytinx J."/>
            <person name="Rineau F."/>
            <person name="Colpaert J."/>
            <person name="Kohler A."/>
            <person name="Nagy L.G."/>
            <person name="Floudas D."/>
            <person name="Copeland A."/>
            <person name="Barry K.W."/>
            <person name="Cichocki N."/>
            <person name="Veneault-Fourrey C."/>
            <person name="LaButti K."/>
            <person name="Lindquist E.A."/>
            <person name="Lipzen A."/>
            <person name="Lundell T."/>
            <person name="Morin E."/>
            <person name="Murat C."/>
            <person name="Sun H."/>
            <person name="Tunlid A."/>
            <person name="Henrissat B."/>
            <person name="Grigoriev I.V."/>
            <person name="Hibbett D.S."/>
            <person name="Martin F."/>
            <person name="Nordberg H.P."/>
            <person name="Cantor M.N."/>
            <person name="Hua S.X."/>
        </authorList>
    </citation>
    <scope>NUCLEOTIDE SEQUENCE [LARGE SCALE GENOMIC DNA]</scope>
    <source>
        <strain evidence="2 3">UH-Slu-Lm8-n1</strain>
    </source>
</reference>
<sequence length="443" mass="49698">MSVSNGNARNEQKQIPRRLVLKHGQKVVMVKRQRSYDLMLDSAFKHFPSIPRDVITLQSDKLDDCDGRYVDITAETWDDVIDLLTVAQVTRRAEMSSPAPLPLNTQAISLPDNQPEPSQVKRQDSSYAPPHSRADDTISIKIIYPSGDIKTTQVSRDMQVENFLAEACQISRSCPNSFRAALGTRPMHTKRSLRAYKIKDGDFIDLLPVMRLKKPVIYIYSPSDIDVSVKLSLTPEWTLSVIYPVVATKDNGQHIQWNVRTHRDGSLTEHNAGLDVAYLFWEAETNSHAFPHSPASEPLDTFSPISSSLSDTDSVVIPVDKVTAYLNKSLQVLGLHTEARTSFITYWLPSILKHKYIALRFVSQAAYERAASLSISPQPDVVARVFMLFKGIHKEHLEDWANAQMQAEKDVCGWVDVVGVDPARAGDATLFRVLEWGGMEVLV</sequence>
<dbReference type="InterPro" id="IPR029071">
    <property type="entry name" value="Ubiquitin-like_domsf"/>
</dbReference>
<keyword evidence="3" id="KW-1185">Reference proteome</keyword>
<gene>
    <name evidence="2" type="ORF">CY34DRAFT_811814</name>
</gene>
<dbReference type="STRING" id="930992.A0A0D0ACP4"/>
<feature type="compositionally biased region" description="Polar residues" evidence="1">
    <location>
        <begin position="103"/>
        <end position="117"/>
    </location>
</feature>
<feature type="region of interest" description="Disordered" evidence="1">
    <location>
        <begin position="94"/>
        <end position="133"/>
    </location>
</feature>
<dbReference type="InParanoid" id="A0A0D0ACP4"/>
<evidence type="ECO:0008006" key="4">
    <source>
        <dbReference type="Google" id="ProtNLM"/>
    </source>
</evidence>
<proteinExistence type="predicted"/>
<evidence type="ECO:0000313" key="3">
    <source>
        <dbReference type="Proteomes" id="UP000054485"/>
    </source>
</evidence>
<dbReference type="Proteomes" id="UP000054485">
    <property type="component" value="Unassembled WGS sequence"/>
</dbReference>
<dbReference type="HOGENOM" id="CLU_028134_0_0_1"/>
<evidence type="ECO:0000256" key="1">
    <source>
        <dbReference type="SAM" id="MobiDB-lite"/>
    </source>
</evidence>